<protein>
    <submittedName>
        <fullName evidence="2">Condensation domain-containing protein</fullName>
    </submittedName>
</protein>
<dbReference type="Pfam" id="PF00668">
    <property type="entry name" value="Condensation"/>
    <property type="match status" value="1"/>
</dbReference>
<feature type="domain" description="Condensation" evidence="1">
    <location>
        <begin position="35"/>
        <end position="250"/>
    </location>
</feature>
<dbReference type="EMBL" id="JALBWM010000044">
    <property type="protein sequence ID" value="MCO1334952.1"/>
    <property type="molecule type" value="Genomic_DNA"/>
</dbReference>
<dbReference type="Gene3D" id="3.30.559.30">
    <property type="entry name" value="Nonribosomal peptide synthetase, condensation domain"/>
    <property type="match status" value="1"/>
</dbReference>
<sequence>MPGWSLSTHVPLSVTEQRIYDLNRRKVLADLIARAMVVKGRMDVSLFEQAIPGVVNRYPTFRCRYHGEPVTRAFRDIELDYMDIRHMSTERITGFLRQFSSSPMDLSEDQLLGLSLLRTAEDEYIFLTKCHHIITDGMSLSLLWAEALTSYLTEEVGKSHQPRVESMDFADYVHFENHYLDSVRGQKAQSYWREKLASQARRVEQVQQKEIVSITCSEVNRNIDETIFIEIKARASSAKVSLFAYLAAAFQQIGLG</sequence>
<gene>
    <name evidence="2" type="ORF">MO867_11440</name>
</gene>
<dbReference type="InterPro" id="IPR001242">
    <property type="entry name" value="Condensation_dom"/>
</dbReference>
<dbReference type="AlphaFoldDB" id="A0A9X2EMG8"/>
<name>A0A9X2EMG8_9GAMM</name>
<dbReference type="Gene3D" id="3.30.559.10">
    <property type="entry name" value="Chloramphenicol acetyltransferase-like domain"/>
    <property type="match status" value="1"/>
</dbReference>
<dbReference type="GO" id="GO:0003824">
    <property type="term" value="F:catalytic activity"/>
    <property type="evidence" value="ECO:0007669"/>
    <property type="project" value="InterPro"/>
</dbReference>
<dbReference type="Proteomes" id="UP001139028">
    <property type="component" value="Unassembled WGS sequence"/>
</dbReference>
<proteinExistence type="predicted"/>
<dbReference type="PANTHER" id="PTHR45398:SF1">
    <property type="entry name" value="ENZYME, PUTATIVE (JCVI)-RELATED"/>
    <property type="match status" value="1"/>
</dbReference>
<evidence type="ECO:0000313" key="3">
    <source>
        <dbReference type="Proteomes" id="UP001139028"/>
    </source>
</evidence>
<evidence type="ECO:0000259" key="1">
    <source>
        <dbReference type="Pfam" id="PF00668"/>
    </source>
</evidence>
<organism evidence="2 3">
    <name type="scientific">Microbulbifer okhotskensis</name>
    <dbReference type="NCBI Taxonomy" id="2926617"/>
    <lineage>
        <taxon>Bacteria</taxon>
        <taxon>Pseudomonadati</taxon>
        <taxon>Pseudomonadota</taxon>
        <taxon>Gammaproteobacteria</taxon>
        <taxon>Cellvibrionales</taxon>
        <taxon>Microbulbiferaceae</taxon>
        <taxon>Microbulbifer</taxon>
    </lineage>
</organism>
<evidence type="ECO:0000313" key="2">
    <source>
        <dbReference type="EMBL" id="MCO1334952.1"/>
    </source>
</evidence>
<reference evidence="2" key="1">
    <citation type="journal article" date="2022" name="Arch. Microbiol.">
        <title>Microbulbifer okhotskensis sp. nov., isolated from a deep bottom sediment of the Okhotsk Sea.</title>
        <authorList>
            <person name="Romanenko L."/>
            <person name="Kurilenko V."/>
            <person name="Otstavnykh N."/>
            <person name="Velansky P."/>
            <person name="Isaeva M."/>
            <person name="Mikhailov V."/>
        </authorList>
    </citation>
    <scope>NUCLEOTIDE SEQUENCE</scope>
    <source>
        <strain evidence="2">OS29</strain>
    </source>
</reference>
<dbReference type="RefSeq" id="WP_252466754.1">
    <property type="nucleotide sequence ID" value="NZ_JALBWM010000044.1"/>
</dbReference>
<comment type="caution">
    <text evidence="2">The sequence shown here is derived from an EMBL/GenBank/DDBJ whole genome shotgun (WGS) entry which is preliminary data.</text>
</comment>
<dbReference type="InterPro" id="IPR023213">
    <property type="entry name" value="CAT-like_dom_sf"/>
</dbReference>
<keyword evidence="3" id="KW-1185">Reference proteome</keyword>
<accession>A0A9X2EMG8</accession>
<dbReference type="SUPFAM" id="SSF52777">
    <property type="entry name" value="CoA-dependent acyltransferases"/>
    <property type="match status" value="1"/>
</dbReference>
<dbReference type="PANTHER" id="PTHR45398">
    <property type="match status" value="1"/>
</dbReference>